<dbReference type="InterPro" id="IPR036737">
    <property type="entry name" value="OmpA-like_sf"/>
</dbReference>
<organism evidence="5 6">
    <name type="scientific">Methylosinus sporium</name>
    <dbReference type="NCBI Taxonomy" id="428"/>
    <lineage>
        <taxon>Bacteria</taxon>
        <taxon>Pseudomonadati</taxon>
        <taxon>Pseudomonadota</taxon>
        <taxon>Alphaproteobacteria</taxon>
        <taxon>Hyphomicrobiales</taxon>
        <taxon>Methylocystaceae</taxon>
        <taxon>Methylosinus</taxon>
    </lineage>
</organism>
<dbReference type="InterPro" id="IPR050330">
    <property type="entry name" value="Bact_OuterMem_StrucFunc"/>
</dbReference>
<feature type="chain" id="PRO_5022000854" evidence="3">
    <location>
        <begin position="19"/>
        <end position="670"/>
    </location>
</feature>
<evidence type="ECO:0000256" key="2">
    <source>
        <dbReference type="SAM" id="MobiDB-lite"/>
    </source>
</evidence>
<comment type="caution">
    <text evidence="5">The sequence shown here is derived from an EMBL/GenBank/DDBJ whole genome shotgun (WGS) entry which is preliminary data.</text>
</comment>
<feature type="compositionally biased region" description="Pro residues" evidence="2">
    <location>
        <begin position="178"/>
        <end position="192"/>
    </location>
</feature>
<dbReference type="AlphaFoldDB" id="A0A549SUT1"/>
<evidence type="ECO:0000313" key="5">
    <source>
        <dbReference type="EMBL" id="TRL33390.1"/>
    </source>
</evidence>
<feature type="domain" description="OmpA-like" evidence="4">
    <location>
        <begin position="539"/>
        <end position="664"/>
    </location>
</feature>
<dbReference type="Gene3D" id="3.30.1330.60">
    <property type="entry name" value="OmpA-like domain"/>
    <property type="match status" value="1"/>
</dbReference>
<feature type="compositionally biased region" description="Low complexity" evidence="2">
    <location>
        <begin position="269"/>
        <end position="310"/>
    </location>
</feature>
<dbReference type="PANTHER" id="PTHR30329:SF21">
    <property type="entry name" value="LIPOPROTEIN YIAD-RELATED"/>
    <property type="match status" value="1"/>
</dbReference>
<keyword evidence="3" id="KW-0732">Signal</keyword>
<name>A0A549SUT1_METSR</name>
<evidence type="ECO:0000313" key="6">
    <source>
        <dbReference type="Proteomes" id="UP000316781"/>
    </source>
</evidence>
<reference evidence="5 6" key="1">
    <citation type="submission" date="2019-07" db="EMBL/GenBank/DDBJ databases">
        <title>Ln-dependent methylotrophs.</title>
        <authorList>
            <person name="Tani A."/>
        </authorList>
    </citation>
    <scope>NUCLEOTIDE SEQUENCE [LARGE SCALE GENOMIC DNA]</scope>
    <source>
        <strain evidence="5 6">SM89A</strain>
    </source>
</reference>
<proteinExistence type="predicted"/>
<gene>
    <name evidence="5" type="ORF">FM996_10965</name>
</gene>
<evidence type="ECO:0000259" key="4">
    <source>
        <dbReference type="PROSITE" id="PS51123"/>
    </source>
</evidence>
<feature type="compositionally biased region" description="Pro residues" evidence="2">
    <location>
        <begin position="137"/>
        <end position="164"/>
    </location>
</feature>
<feature type="compositionally biased region" description="Pro residues" evidence="2">
    <location>
        <begin position="311"/>
        <end position="340"/>
    </location>
</feature>
<feature type="signal peptide" evidence="3">
    <location>
        <begin position="1"/>
        <end position="18"/>
    </location>
</feature>
<sequence>MSKRKNLLLAGLMTPSLALGPQAGVAPAAAAQGLVLAQAAPQGFDPAHEKRSPPQSPRPPAARPAPTAPPAAPFHPAPIQHSPAAPPPEPRPAPQPAPYPGAGVPPMAHPQMRAAPPREPRAPAIIQAPQQAAPIRRAPPPHAAPMPAVVPTPRPSAERPPAPAVAPSAAQRPSVSPSAPPAPRAPSHPAAPPANGADNLPPTGPAGAPAHLGGPHSAAPPVGNQGGNFLPSAAPPGGGAPQPNSPPPGGPADHAGAGGRFLPPGGSGAVPPATPSAAAPTGMVPSAAVPGAAGAAHIPPQAGGAHGAAAPAPPLVSQPAPPLASQPAPPPGPPPAPPHGGGPRVSPAAAAAIGAAAGLVGGFVLSQPGAHRLDDVHARRQQFERDGVLVVQEPGRTIVREGGGAFIRHDENERFRELGGNLRSERHGEEFVSVYARRDGGEVLTYTDANGVLLRRLRRFPDGREIILIDNGFRGPPRGFAEEVVVLPPPPVEIAPDAYVVDYGAADQRVLYETLTAPPLAPMPRRYTLDEIRYSPSLRAYTRSVDIDTINFDTGSWAITPDQAQRLVTVAEALNEAIKRNPAEVFLIEGHTDAVGSDVDNLSLSDRRAQSVATILSRDFGVPPENLTTQGYGEQYLKVRTQGPSRENRRVTVRRITPLLSGPQAETHRR</sequence>
<dbReference type="CDD" id="cd07185">
    <property type="entry name" value="OmpA_C-like"/>
    <property type="match status" value="1"/>
</dbReference>
<dbReference type="PROSITE" id="PS51123">
    <property type="entry name" value="OMPA_2"/>
    <property type="match status" value="1"/>
</dbReference>
<feature type="compositionally biased region" description="Low complexity" evidence="2">
    <location>
        <begin position="205"/>
        <end position="221"/>
    </location>
</feature>
<feature type="region of interest" description="Disordered" evidence="2">
    <location>
        <begin position="39"/>
        <end position="347"/>
    </location>
</feature>
<dbReference type="PANTHER" id="PTHR30329">
    <property type="entry name" value="STATOR ELEMENT OF FLAGELLAR MOTOR COMPLEX"/>
    <property type="match status" value="1"/>
</dbReference>
<keyword evidence="1" id="KW-0472">Membrane</keyword>
<dbReference type="Pfam" id="PF00691">
    <property type="entry name" value="OmpA"/>
    <property type="match status" value="1"/>
</dbReference>
<dbReference type="Proteomes" id="UP000316781">
    <property type="component" value="Unassembled WGS sequence"/>
</dbReference>
<feature type="compositionally biased region" description="Low complexity" evidence="2">
    <location>
        <begin position="165"/>
        <end position="177"/>
    </location>
</feature>
<feature type="compositionally biased region" description="Low complexity" evidence="2">
    <location>
        <begin position="122"/>
        <end position="136"/>
    </location>
</feature>
<feature type="compositionally biased region" description="Pro residues" evidence="2">
    <location>
        <begin position="84"/>
        <end position="99"/>
    </location>
</feature>
<evidence type="ECO:0000256" key="1">
    <source>
        <dbReference type="PROSITE-ProRule" id="PRU00473"/>
    </source>
</evidence>
<dbReference type="SUPFAM" id="SSF103088">
    <property type="entry name" value="OmpA-like"/>
    <property type="match status" value="1"/>
</dbReference>
<dbReference type="GO" id="GO:0016020">
    <property type="term" value="C:membrane"/>
    <property type="evidence" value="ECO:0007669"/>
    <property type="project" value="UniProtKB-UniRule"/>
</dbReference>
<dbReference type="RefSeq" id="WP_142863034.1">
    <property type="nucleotide sequence ID" value="NZ_VJMF01000042.1"/>
</dbReference>
<dbReference type="EMBL" id="VJMF01000042">
    <property type="protein sequence ID" value="TRL33390.1"/>
    <property type="molecule type" value="Genomic_DNA"/>
</dbReference>
<evidence type="ECO:0000256" key="3">
    <source>
        <dbReference type="SAM" id="SignalP"/>
    </source>
</evidence>
<feature type="compositionally biased region" description="Pro residues" evidence="2">
    <location>
        <begin position="54"/>
        <end position="76"/>
    </location>
</feature>
<protein>
    <submittedName>
        <fullName evidence="5">OmpA family protein</fullName>
    </submittedName>
</protein>
<dbReference type="InterPro" id="IPR006665">
    <property type="entry name" value="OmpA-like"/>
</dbReference>
<accession>A0A549SUT1</accession>
<feature type="compositionally biased region" description="Low complexity" evidence="2">
    <location>
        <begin position="100"/>
        <end position="115"/>
    </location>
</feature>